<dbReference type="InterPro" id="IPR036322">
    <property type="entry name" value="WD40_repeat_dom_sf"/>
</dbReference>
<organism evidence="2 3">
    <name type="scientific">Edaphochlamys debaryana</name>
    <dbReference type="NCBI Taxonomy" id="47281"/>
    <lineage>
        <taxon>Eukaryota</taxon>
        <taxon>Viridiplantae</taxon>
        <taxon>Chlorophyta</taxon>
        <taxon>core chlorophytes</taxon>
        <taxon>Chlorophyceae</taxon>
        <taxon>CS clade</taxon>
        <taxon>Chlamydomonadales</taxon>
        <taxon>Chlamydomonadales incertae sedis</taxon>
        <taxon>Edaphochlamys</taxon>
    </lineage>
</organism>
<feature type="region of interest" description="Disordered" evidence="1">
    <location>
        <begin position="46"/>
        <end position="109"/>
    </location>
</feature>
<evidence type="ECO:0000313" key="2">
    <source>
        <dbReference type="EMBL" id="KAG2489759.1"/>
    </source>
</evidence>
<dbReference type="Proteomes" id="UP000612055">
    <property type="component" value="Unassembled WGS sequence"/>
</dbReference>
<dbReference type="Gene3D" id="2.130.10.10">
    <property type="entry name" value="YVTN repeat-like/Quinoprotein amine dehydrogenase"/>
    <property type="match status" value="1"/>
</dbReference>
<name>A0A836BW58_9CHLO</name>
<comment type="caution">
    <text evidence="2">The sequence shown here is derived from an EMBL/GenBank/DDBJ whole genome shotgun (WGS) entry which is preliminary data.</text>
</comment>
<evidence type="ECO:0000256" key="1">
    <source>
        <dbReference type="SAM" id="MobiDB-lite"/>
    </source>
</evidence>
<dbReference type="EMBL" id="JAEHOE010000069">
    <property type="protein sequence ID" value="KAG2489759.1"/>
    <property type="molecule type" value="Genomic_DNA"/>
</dbReference>
<gene>
    <name evidence="2" type="ORF">HYH03_011711</name>
</gene>
<dbReference type="SUPFAM" id="SSF50978">
    <property type="entry name" value="WD40 repeat-like"/>
    <property type="match status" value="1"/>
</dbReference>
<dbReference type="AlphaFoldDB" id="A0A836BW58"/>
<sequence>MQRCNVKITVWSLHDTRSPRRLALLRGHRGNVRSVGFVSRPRLPTADGLPAATPPPSAPAAAAAASAGGAPSAAAGGAPAGGLPGISGAKGKAQAEQAEAGEAGEADVWGEAGDGGLRRFVVTAGVDATVRVWSLEEALKRRDVSYICPWALAD</sequence>
<proteinExistence type="predicted"/>
<dbReference type="InterPro" id="IPR015943">
    <property type="entry name" value="WD40/YVTN_repeat-like_dom_sf"/>
</dbReference>
<reference evidence="2" key="1">
    <citation type="journal article" date="2020" name="bioRxiv">
        <title>Comparative genomics of Chlamydomonas.</title>
        <authorList>
            <person name="Craig R.J."/>
            <person name="Hasan A.R."/>
            <person name="Ness R.W."/>
            <person name="Keightley P.D."/>
        </authorList>
    </citation>
    <scope>NUCLEOTIDE SEQUENCE</scope>
    <source>
        <strain evidence="2">CCAP 11/70</strain>
    </source>
</reference>
<accession>A0A836BW58</accession>
<evidence type="ECO:0000313" key="3">
    <source>
        <dbReference type="Proteomes" id="UP000612055"/>
    </source>
</evidence>
<feature type="compositionally biased region" description="Low complexity" evidence="1">
    <location>
        <begin position="59"/>
        <end position="77"/>
    </location>
</feature>
<protein>
    <submittedName>
        <fullName evidence="2">Uncharacterized protein</fullName>
    </submittedName>
</protein>
<feature type="compositionally biased region" description="Low complexity" evidence="1">
    <location>
        <begin position="86"/>
        <end position="109"/>
    </location>
</feature>
<dbReference type="OrthoDB" id="2161379at2759"/>
<keyword evidence="3" id="KW-1185">Reference proteome</keyword>